<evidence type="ECO:0000256" key="4">
    <source>
        <dbReference type="ARBA" id="ARBA00023136"/>
    </source>
</evidence>
<evidence type="ECO:0000313" key="6">
    <source>
        <dbReference type="EMBL" id="SNS90838.1"/>
    </source>
</evidence>
<accession>A0A239IC42</accession>
<keyword evidence="3 5" id="KW-1133">Transmembrane helix</keyword>
<evidence type="ECO:0000256" key="5">
    <source>
        <dbReference type="SAM" id="Phobius"/>
    </source>
</evidence>
<feature type="transmembrane region" description="Helical" evidence="5">
    <location>
        <begin position="70"/>
        <end position="93"/>
    </location>
</feature>
<evidence type="ECO:0000313" key="7">
    <source>
        <dbReference type="Proteomes" id="UP000198415"/>
    </source>
</evidence>
<evidence type="ECO:0000256" key="3">
    <source>
        <dbReference type="ARBA" id="ARBA00022989"/>
    </source>
</evidence>
<proteinExistence type="predicted"/>
<keyword evidence="2 5" id="KW-0812">Transmembrane</keyword>
<feature type="transmembrane region" description="Helical" evidence="5">
    <location>
        <begin position="46"/>
        <end position="64"/>
    </location>
</feature>
<comment type="subcellular location">
    <subcellularLocation>
        <location evidence="1">Membrane</location>
        <topology evidence="1">Multi-pass membrane protein</topology>
    </subcellularLocation>
</comment>
<dbReference type="PANTHER" id="PTHR42718">
    <property type="entry name" value="MAJOR FACILITATOR SUPERFAMILY MULTIDRUG TRANSPORTER MFSC"/>
    <property type="match status" value="1"/>
</dbReference>
<name>A0A239IC42_9ACTN</name>
<dbReference type="Proteomes" id="UP000198415">
    <property type="component" value="Unassembled WGS sequence"/>
</dbReference>
<evidence type="ECO:0008006" key="8">
    <source>
        <dbReference type="Google" id="ProtNLM"/>
    </source>
</evidence>
<gene>
    <name evidence="6" type="ORF">SAMN06264365_12833</name>
</gene>
<dbReference type="GO" id="GO:0016020">
    <property type="term" value="C:membrane"/>
    <property type="evidence" value="ECO:0007669"/>
    <property type="project" value="UniProtKB-SubCell"/>
</dbReference>
<dbReference type="EMBL" id="FZNR01000028">
    <property type="protein sequence ID" value="SNS90838.1"/>
    <property type="molecule type" value="Genomic_DNA"/>
</dbReference>
<keyword evidence="4 5" id="KW-0472">Membrane</keyword>
<evidence type="ECO:0000256" key="2">
    <source>
        <dbReference type="ARBA" id="ARBA00022692"/>
    </source>
</evidence>
<dbReference type="InterPro" id="IPR036259">
    <property type="entry name" value="MFS_trans_sf"/>
</dbReference>
<dbReference type="PANTHER" id="PTHR42718:SF39">
    <property type="entry name" value="ACTINORHODIN TRANSPORTER-RELATED"/>
    <property type="match status" value="1"/>
</dbReference>
<protein>
    <recommendedName>
        <fullName evidence="8">Major Facilitator Superfamily protein</fullName>
    </recommendedName>
</protein>
<dbReference type="AlphaFoldDB" id="A0A239IC42"/>
<dbReference type="RefSeq" id="WP_239138756.1">
    <property type="nucleotide sequence ID" value="NZ_BOMU01000099.1"/>
</dbReference>
<dbReference type="Gene3D" id="1.20.1250.20">
    <property type="entry name" value="MFS general substrate transporter like domains"/>
    <property type="match status" value="1"/>
</dbReference>
<dbReference type="SUPFAM" id="SSF103473">
    <property type="entry name" value="MFS general substrate transporter"/>
    <property type="match status" value="1"/>
</dbReference>
<reference evidence="6 7" key="1">
    <citation type="submission" date="2017-06" db="EMBL/GenBank/DDBJ databases">
        <authorList>
            <person name="Kim H.J."/>
            <person name="Triplett B.A."/>
        </authorList>
    </citation>
    <scope>NUCLEOTIDE SEQUENCE [LARGE SCALE GENOMIC DNA]</scope>
    <source>
        <strain evidence="6 7">DSM 43151</strain>
    </source>
</reference>
<keyword evidence="7" id="KW-1185">Reference proteome</keyword>
<sequence>MTAGPLLLAGLGGGMVTSPNITLSLENVPVAMAGAAGGALQTAQRIGGAIGAAALATIFYHVLLGTGHDYAAAVSDALLCACGLMVLAFLLALAELTRRHHGRGESAPAPRPEHHLSHL</sequence>
<organism evidence="6 7">
    <name type="scientific">Actinoplanes regularis</name>
    <dbReference type="NCBI Taxonomy" id="52697"/>
    <lineage>
        <taxon>Bacteria</taxon>
        <taxon>Bacillati</taxon>
        <taxon>Actinomycetota</taxon>
        <taxon>Actinomycetes</taxon>
        <taxon>Micromonosporales</taxon>
        <taxon>Micromonosporaceae</taxon>
        <taxon>Actinoplanes</taxon>
    </lineage>
</organism>
<evidence type="ECO:0000256" key="1">
    <source>
        <dbReference type="ARBA" id="ARBA00004141"/>
    </source>
</evidence>